<dbReference type="EMBL" id="AP024525">
    <property type="protein sequence ID" value="BCT75662.1"/>
    <property type="molecule type" value="Genomic_DNA"/>
</dbReference>
<dbReference type="InterPro" id="IPR003374">
    <property type="entry name" value="ApbE-like_sf"/>
</dbReference>
<evidence type="ECO:0000256" key="3">
    <source>
        <dbReference type="ARBA" id="ARBA00016337"/>
    </source>
</evidence>
<reference evidence="11 12" key="1">
    <citation type="journal article" date="2021" name="J. Biosci. Bioeng.">
        <title>Identification and characterization of a chc gene cluster responsible for the aromatization pathway of cyclohexanecarboxylate degradation in Sinomonas cyclohexanicum ATCC 51369.</title>
        <authorList>
            <person name="Yamamoto T."/>
            <person name="Hasegawa Y."/>
            <person name="Lau P.C.K."/>
            <person name="Iwaki H."/>
        </authorList>
    </citation>
    <scope>NUCLEOTIDE SEQUENCE [LARGE SCALE GENOMIC DNA]</scope>
    <source>
        <strain evidence="11 12">ATCC 51369</strain>
    </source>
</reference>
<dbReference type="PANTHER" id="PTHR30040:SF2">
    <property type="entry name" value="FAD:PROTEIN FMN TRANSFERASE"/>
    <property type="match status" value="1"/>
</dbReference>
<evidence type="ECO:0000256" key="7">
    <source>
        <dbReference type="ARBA" id="ARBA00022827"/>
    </source>
</evidence>
<dbReference type="Gene3D" id="3.10.520.10">
    <property type="entry name" value="ApbE-like domains"/>
    <property type="match status" value="1"/>
</dbReference>
<dbReference type="EC" id="2.7.1.180" evidence="2"/>
<evidence type="ECO:0000256" key="5">
    <source>
        <dbReference type="ARBA" id="ARBA00022679"/>
    </source>
</evidence>
<evidence type="ECO:0000256" key="9">
    <source>
        <dbReference type="ARBA" id="ARBA00031306"/>
    </source>
</evidence>
<name>A0ABM7PTT5_SINCY</name>
<proteinExistence type="predicted"/>
<evidence type="ECO:0000256" key="10">
    <source>
        <dbReference type="ARBA" id="ARBA00048540"/>
    </source>
</evidence>
<evidence type="ECO:0000256" key="4">
    <source>
        <dbReference type="ARBA" id="ARBA00022630"/>
    </source>
</evidence>
<dbReference type="PANTHER" id="PTHR30040">
    <property type="entry name" value="THIAMINE BIOSYNTHESIS LIPOPROTEIN APBE"/>
    <property type="match status" value="1"/>
</dbReference>
<keyword evidence="7" id="KW-0274">FAD</keyword>
<evidence type="ECO:0000313" key="12">
    <source>
        <dbReference type="Proteomes" id="UP001319861"/>
    </source>
</evidence>
<dbReference type="Proteomes" id="UP001319861">
    <property type="component" value="Chromosome"/>
</dbReference>
<evidence type="ECO:0000313" key="11">
    <source>
        <dbReference type="EMBL" id="BCT75662.1"/>
    </source>
</evidence>
<accession>A0ABM7PTT5</accession>
<dbReference type="InterPro" id="IPR024932">
    <property type="entry name" value="ApbE"/>
</dbReference>
<dbReference type="GO" id="GO:0016740">
    <property type="term" value="F:transferase activity"/>
    <property type="evidence" value="ECO:0007669"/>
    <property type="project" value="UniProtKB-KW"/>
</dbReference>
<evidence type="ECO:0000256" key="2">
    <source>
        <dbReference type="ARBA" id="ARBA00011955"/>
    </source>
</evidence>
<evidence type="ECO:0000256" key="8">
    <source>
        <dbReference type="ARBA" id="ARBA00022842"/>
    </source>
</evidence>
<protein>
    <recommendedName>
        <fullName evidence="3">FAD:protein FMN transferase</fullName>
        <ecNumber evidence="2">2.7.1.180</ecNumber>
    </recommendedName>
    <alternativeName>
        <fullName evidence="9">Flavin transferase</fullName>
    </alternativeName>
</protein>
<organism evidence="11 12">
    <name type="scientific">Sinomonas cyclohexanicum</name>
    <name type="common">Corynebacterium cyclohexanicum</name>
    <dbReference type="NCBI Taxonomy" id="322009"/>
    <lineage>
        <taxon>Bacteria</taxon>
        <taxon>Bacillati</taxon>
        <taxon>Actinomycetota</taxon>
        <taxon>Actinomycetes</taxon>
        <taxon>Micrococcales</taxon>
        <taxon>Micrococcaceae</taxon>
        <taxon>Sinomonas</taxon>
    </lineage>
</organism>
<keyword evidence="5 11" id="KW-0808">Transferase</keyword>
<evidence type="ECO:0000256" key="1">
    <source>
        <dbReference type="ARBA" id="ARBA00001946"/>
    </source>
</evidence>
<evidence type="ECO:0000256" key="6">
    <source>
        <dbReference type="ARBA" id="ARBA00022723"/>
    </source>
</evidence>
<comment type="cofactor">
    <cofactor evidence="1">
        <name>Mg(2+)</name>
        <dbReference type="ChEBI" id="CHEBI:18420"/>
    </cofactor>
</comment>
<dbReference type="SUPFAM" id="SSF143631">
    <property type="entry name" value="ApbE-like"/>
    <property type="match status" value="1"/>
</dbReference>
<keyword evidence="12" id="KW-1185">Reference proteome</keyword>
<keyword evidence="4" id="KW-0285">Flavoprotein</keyword>
<keyword evidence="8" id="KW-0460">Magnesium</keyword>
<keyword evidence="6" id="KW-0479">Metal-binding</keyword>
<comment type="catalytic activity">
    <reaction evidence="10">
        <text>L-threonyl-[protein] + FAD = FMN-L-threonyl-[protein] + AMP + H(+)</text>
        <dbReference type="Rhea" id="RHEA:36847"/>
        <dbReference type="Rhea" id="RHEA-COMP:11060"/>
        <dbReference type="Rhea" id="RHEA-COMP:11061"/>
        <dbReference type="ChEBI" id="CHEBI:15378"/>
        <dbReference type="ChEBI" id="CHEBI:30013"/>
        <dbReference type="ChEBI" id="CHEBI:57692"/>
        <dbReference type="ChEBI" id="CHEBI:74257"/>
        <dbReference type="ChEBI" id="CHEBI:456215"/>
        <dbReference type="EC" id="2.7.1.180"/>
    </reaction>
</comment>
<gene>
    <name evidence="11" type="primary">apbE_1</name>
    <name evidence="11" type="ORF">SCMU_15040</name>
</gene>
<sequence>MADPSVLGPALARLTGFLDRVDEAASRFRPDSEINRLQRAGGGDLSPLLARLLAAALDAAERSHGDVVPTLGSELSRLGFGPACAPTEEVTHASLERPLVPTLIPATSWRHIELDGRTLRLPRGVALDLGATAKAAAADIAARDLHEAFDTSVLVSLGGDIATAGNERWEVLVQDLPDDPASQVSLTGGWALATSSTQKRRRGLGAASAHHILDPWTSLPAPAAWRSVSVAAPDCVSANMASTAAVVRGPGAVGWLRGLGYPARLVRADGGVLELNGWPAEPEHHLAAGAAR</sequence>
<dbReference type="Pfam" id="PF02424">
    <property type="entry name" value="ApbE"/>
    <property type="match status" value="1"/>
</dbReference>